<dbReference type="Gene3D" id="3.40.50.2300">
    <property type="match status" value="2"/>
</dbReference>
<evidence type="ECO:0000313" key="2">
    <source>
        <dbReference type="Proteomes" id="UP000290819"/>
    </source>
</evidence>
<dbReference type="Pfam" id="PF04392">
    <property type="entry name" value="ABC_sub_bind"/>
    <property type="match status" value="1"/>
</dbReference>
<dbReference type="InterPro" id="IPR007487">
    <property type="entry name" value="ABC_transpt-TYRBP-like"/>
</dbReference>
<proteinExistence type="predicted"/>
<sequence length="332" mass="36755">MKRREFITALGGAAVWPLAAQAQQSKKIYRIGYLTANLSSYPWVNGFVRELSDRGYSEGNNLTIEWREAKGHSELLPGMAADLVRQNVDVIVAVGNYPGLLVQKITATIPIVVLSSRGGVETKLYSSLSHPGGNLTGIDNLSPARDVKRVEFLKEIVPKLSRLAVLYNPLPSYASNHLNSISSGFEKLEIEAQPFEVRSPPEFEVAFASILRKRQDTMIDAMTTVTDPMFVFDRKRIVDFGIQNKIPNAHEYREWVQSGGLLAFGPTIDGIWRRGAYFVEKILNGAKPSDLPVEGPSEFHLAINLKAAKDMGLSVPQHLVARADELIKADVR</sequence>
<dbReference type="RefSeq" id="WP_129272895.1">
    <property type="nucleotide sequence ID" value="NZ_MZXW01000032.1"/>
</dbReference>
<name>A0A4Q1UXX2_9BRAD</name>
<dbReference type="PANTHER" id="PTHR35271">
    <property type="entry name" value="ABC TRANSPORTER, SUBSTRATE-BINDING LIPOPROTEIN-RELATED"/>
    <property type="match status" value="1"/>
</dbReference>
<protein>
    <recommendedName>
        <fullName evidence="3">ABC transporter substrate-binding protein</fullName>
    </recommendedName>
</protein>
<dbReference type="EMBL" id="MZXW01000032">
    <property type="protein sequence ID" value="RXT42896.1"/>
    <property type="molecule type" value="Genomic_DNA"/>
</dbReference>
<dbReference type="PANTHER" id="PTHR35271:SF1">
    <property type="entry name" value="ABC TRANSPORTER, SUBSTRATE-BINDING LIPOPROTEIN"/>
    <property type="match status" value="1"/>
</dbReference>
<evidence type="ECO:0008006" key="3">
    <source>
        <dbReference type="Google" id="ProtNLM"/>
    </source>
</evidence>
<dbReference type="AlphaFoldDB" id="A0A4Q1UXX2"/>
<comment type="caution">
    <text evidence="1">The sequence shown here is derived from an EMBL/GenBank/DDBJ whole genome shotgun (WGS) entry which is preliminary data.</text>
</comment>
<keyword evidence="2" id="KW-1185">Reference proteome</keyword>
<accession>A0A4Q1UXX2</accession>
<gene>
    <name evidence="1" type="ORF">B5V03_24015</name>
</gene>
<reference evidence="1 2" key="1">
    <citation type="submission" date="2017-03" db="EMBL/GenBank/DDBJ databases">
        <authorList>
            <person name="Safronova V.I."/>
            <person name="Sazanova A.L."/>
            <person name="Chirak E.R."/>
        </authorList>
    </citation>
    <scope>NUCLEOTIDE SEQUENCE [LARGE SCALE GENOMIC DNA]</scope>
    <source>
        <strain evidence="1 2">Opo-243</strain>
    </source>
</reference>
<dbReference type="Proteomes" id="UP000290819">
    <property type="component" value="Unassembled WGS sequence"/>
</dbReference>
<dbReference type="OrthoDB" id="1680494at2"/>
<organism evidence="1 2">
    <name type="scientific">Bradyrhizobium betae</name>
    <dbReference type="NCBI Taxonomy" id="244734"/>
    <lineage>
        <taxon>Bacteria</taxon>
        <taxon>Pseudomonadati</taxon>
        <taxon>Pseudomonadota</taxon>
        <taxon>Alphaproteobacteria</taxon>
        <taxon>Hyphomicrobiales</taxon>
        <taxon>Nitrobacteraceae</taxon>
        <taxon>Bradyrhizobium</taxon>
    </lineage>
</organism>
<evidence type="ECO:0000313" key="1">
    <source>
        <dbReference type="EMBL" id="RXT42896.1"/>
    </source>
</evidence>
<dbReference type="CDD" id="cd06325">
    <property type="entry name" value="PBP1_ABC_unchar_transporter"/>
    <property type="match status" value="1"/>
</dbReference>